<evidence type="ECO:0000256" key="1">
    <source>
        <dbReference type="ARBA" id="ARBA00010118"/>
    </source>
</evidence>
<dbReference type="InParanoid" id="A0A0C2S634"/>
<dbReference type="EMBL" id="KN818344">
    <property type="protein sequence ID" value="KIL58205.1"/>
    <property type="molecule type" value="Genomic_DNA"/>
</dbReference>
<dbReference type="Proteomes" id="UP000054549">
    <property type="component" value="Unassembled WGS sequence"/>
</dbReference>
<name>A0A0C2S634_AMAMK</name>
<feature type="domain" description="Glycosyl transferase CAP10" evidence="3">
    <location>
        <begin position="227"/>
        <end position="531"/>
    </location>
</feature>
<proteinExistence type="inferred from homology"/>
<organism evidence="4 5">
    <name type="scientific">Amanita muscaria (strain Koide BX008)</name>
    <dbReference type="NCBI Taxonomy" id="946122"/>
    <lineage>
        <taxon>Eukaryota</taxon>
        <taxon>Fungi</taxon>
        <taxon>Dikarya</taxon>
        <taxon>Basidiomycota</taxon>
        <taxon>Agaricomycotina</taxon>
        <taxon>Agaricomycetes</taxon>
        <taxon>Agaricomycetidae</taxon>
        <taxon>Agaricales</taxon>
        <taxon>Pluteineae</taxon>
        <taxon>Amanitaceae</taxon>
        <taxon>Amanita</taxon>
    </lineage>
</organism>
<evidence type="ECO:0000313" key="4">
    <source>
        <dbReference type="EMBL" id="KIL58205.1"/>
    </source>
</evidence>
<dbReference type="InterPro" id="IPR006598">
    <property type="entry name" value="CAP10"/>
</dbReference>
<evidence type="ECO:0000313" key="5">
    <source>
        <dbReference type="Proteomes" id="UP000054549"/>
    </source>
</evidence>
<accession>A0A0C2S634</accession>
<comment type="similarity">
    <text evidence="1">Belongs to the glycosyltransferase 90 family.</text>
</comment>
<keyword evidence="2 4" id="KW-0808">Transferase</keyword>
<evidence type="ECO:0000259" key="3">
    <source>
        <dbReference type="SMART" id="SM00672"/>
    </source>
</evidence>
<dbReference type="HOGENOM" id="CLU_005027_4_1_1"/>
<keyword evidence="5" id="KW-1185">Reference proteome</keyword>
<dbReference type="GO" id="GO:0016740">
    <property type="term" value="F:transferase activity"/>
    <property type="evidence" value="ECO:0007669"/>
    <property type="project" value="UniProtKB-KW"/>
</dbReference>
<dbReference type="InterPro" id="IPR051091">
    <property type="entry name" value="O-Glucosyltr/Glycosyltrsf_90"/>
</dbReference>
<dbReference type="SMART" id="SM00672">
    <property type="entry name" value="CAP10"/>
    <property type="match status" value="1"/>
</dbReference>
<dbReference type="Pfam" id="PF05686">
    <property type="entry name" value="Glyco_transf_90"/>
    <property type="match status" value="1"/>
</dbReference>
<gene>
    <name evidence="4" type="ORF">M378DRAFT_86828</name>
</gene>
<dbReference type="STRING" id="946122.A0A0C2S634"/>
<protein>
    <submittedName>
        <fullName evidence="4">Glycosyltransferase family 90 protein</fullName>
    </submittedName>
</protein>
<evidence type="ECO:0000256" key="2">
    <source>
        <dbReference type="ARBA" id="ARBA00022679"/>
    </source>
</evidence>
<reference evidence="4 5" key="1">
    <citation type="submission" date="2014-04" db="EMBL/GenBank/DDBJ databases">
        <title>Evolutionary Origins and Diversification of the Mycorrhizal Mutualists.</title>
        <authorList>
            <consortium name="DOE Joint Genome Institute"/>
            <consortium name="Mycorrhizal Genomics Consortium"/>
            <person name="Kohler A."/>
            <person name="Kuo A."/>
            <person name="Nagy L.G."/>
            <person name="Floudas D."/>
            <person name="Copeland A."/>
            <person name="Barry K.W."/>
            <person name="Cichocki N."/>
            <person name="Veneault-Fourrey C."/>
            <person name="LaButti K."/>
            <person name="Lindquist E.A."/>
            <person name="Lipzen A."/>
            <person name="Lundell T."/>
            <person name="Morin E."/>
            <person name="Murat C."/>
            <person name="Riley R."/>
            <person name="Ohm R."/>
            <person name="Sun H."/>
            <person name="Tunlid A."/>
            <person name="Henrissat B."/>
            <person name="Grigoriev I.V."/>
            <person name="Hibbett D.S."/>
            <person name="Martin F."/>
        </authorList>
    </citation>
    <scope>NUCLEOTIDE SEQUENCE [LARGE SCALE GENOMIC DNA]</scope>
    <source>
        <strain evidence="4 5">Koide BX008</strain>
    </source>
</reference>
<dbReference type="AlphaFoldDB" id="A0A0C2S634"/>
<sequence>MTQHPIQKLTDEAEAQYKKKLKSQSKTLKAAVSEYKRRYKRNPPNGFDKWFMFAQQNDVIMMDEYDGLMQDLEPFRQMSGEELRKRSRQVAELPSIDLLRIESGTAKIMPNGFNDTEGSARASGFAEMLQRFVQKLPDMDFPINAKAEGRVLVSWEHRAHSNATLQGGIEAGLDGPFRPDWDDDGNVWEVWRRTCEPSSPARRLYSSLGNSLSSTVSNYLGDIIHGTGRDFKFAKTTSTQLDFCKYPHAHYMQGHFFSDWRTILGLYPVFSPAKAKGFLDIRIPSHYYYGSTPAYTYGWDPVNFELKDVDPMEVPWEKKIDKVFWRGATTGGGNHPSGFMPYYQRHRFLRMASNSTGGIRLVTYADPPSSTTNFVTTQVSAAKLNEEIMDTAFTKAMMPEAYPGGLEALLAVHKFGSAVPLGRHWSYRYLIDLDGMGYSGRFMAFLASDSVPIKSTVYEEFYSDWIQPWVHFVPLSTTYKEIYNIYGYFTGPNKGTLEAANSTLVEIPIEKRRSEEGDKRLRRIARAGKHWKKTIGRTVDMEVYVYRLCLEWARLWADDRDSMSFTL</sequence>
<dbReference type="PANTHER" id="PTHR12203:SF35">
    <property type="entry name" value="PROTEIN O-GLUCOSYLTRANSFERASE 1"/>
    <property type="match status" value="1"/>
</dbReference>
<dbReference type="PANTHER" id="PTHR12203">
    <property type="entry name" value="KDEL LYS-ASP-GLU-LEU CONTAINING - RELATED"/>
    <property type="match status" value="1"/>
</dbReference>
<dbReference type="OrthoDB" id="202415at2759"/>